<organism evidence="8">
    <name type="scientific">Paenibacillus sp. BIHB 4019</name>
    <dbReference type="NCBI Taxonomy" id="1870819"/>
    <lineage>
        <taxon>Bacteria</taxon>
        <taxon>Bacillati</taxon>
        <taxon>Bacillota</taxon>
        <taxon>Bacilli</taxon>
        <taxon>Bacillales</taxon>
        <taxon>Paenibacillaceae</taxon>
        <taxon>Paenibacillus</taxon>
    </lineage>
</organism>
<dbReference type="AlphaFoldDB" id="A0A1B2DGR8"/>
<dbReference type="RefSeq" id="WP_099518200.1">
    <property type="nucleotide sequence ID" value="NZ_CP016808.1"/>
</dbReference>
<feature type="transmembrane region" description="Helical" evidence="6">
    <location>
        <begin position="227"/>
        <end position="253"/>
    </location>
</feature>
<evidence type="ECO:0000313" key="8">
    <source>
        <dbReference type="EMBL" id="ANY66924.1"/>
    </source>
</evidence>
<keyword evidence="3 6" id="KW-1133">Transmembrane helix</keyword>
<dbReference type="Pfam" id="PF00361">
    <property type="entry name" value="Proton_antipo_M"/>
    <property type="match status" value="1"/>
</dbReference>
<evidence type="ECO:0000256" key="5">
    <source>
        <dbReference type="RuleBase" id="RU000320"/>
    </source>
</evidence>
<gene>
    <name evidence="8" type="ORF">BBD42_10920</name>
</gene>
<feature type="domain" description="NADH:quinone oxidoreductase/Mrp antiporter transmembrane" evidence="7">
    <location>
        <begin position="144"/>
        <end position="449"/>
    </location>
</feature>
<feature type="transmembrane region" description="Helical" evidence="6">
    <location>
        <begin position="124"/>
        <end position="141"/>
    </location>
</feature>
<dbReference type="GO" id="GO:0005886">
    <property type="term" value="C:plasma membrane"/>
    <property type="evidence" value="ECO:0007669"/>
    <property type="project" value="UniProtKB-SubCell"/>
</dbReference>
<keyword evidence="2 5" id="KW-0812">Transmembrane</keyword>
<keyword evidence="4 6" id="KW-0472">Membrane</keyword>
<dbReference type="PANTHER" id="PTHR22773">
    <property type="entry name" value="NADH DEHYDROGENASE"/>
    <property type="match status" value="1"/>
</dbReference>
<sequence>MTNSEALGSQFWLGTVQLIPELLLLLLLITLAAGPRFRLWHQAGPAPGWLTLPWLVVVFAAALWRMVANGTEAAIAIAEGRQPGGVAGIPYLGLNAESFMFLLVMAGAIIAVLLSLGEEREQRINVYLYIPAALLGIRLLLAPSNLITLYVGLELFSLAALSLILATLKKRHKHLSRPERPAVRFSARSGVGTALLLFGMSYLYGLTGEMDLAAIRASISDMQSYASLAYLAILLMACGLGVKVAALPFSIWMSNENGKNTGFPYTAGAMFLVVAGQGAAAAALYHLLHETEIVQLLGLNSAYIGLQAIAACQIAWGTFAMLRQKQAANLLGWASAINSGYLLVPVALSLAPAHSSLFAPLGYQFAVHMLAMFGATAILAAVREATGHGKLSGLAGLYHRSPWLAAAMAVFVLSLAGLPLTGGFFAKVYIWLGSVAAEAYWLLGIMAVCSLVAAYAYFGFIRQMFMRTGSDERALSLPFAASVGIAICAVALVVLGLFPGLLMK</sequence>
<evidence type="ECO:0000256" key="2">
    <source>
        <dbReference type="ARBA" id="ARBA00022692"/>
    </source>
</evidence>
<dbReference type="InterPro" id="IPR001750">
    <property type="entry name" value="ND/Mrp_TM"/>
</dbReference>
<feature type="transmembrane region" description="Helical" evidence="6">
    <location>
        <begin position="147"/>
        <end position="168"/>
    </location>
</feature>
<dbReference type="EMBL" id="CP016808">
    <property type="protein sequence ID" value="ANY66924.1"/>
    <property type="molecule type" value="Genomic_DNA"/>
</dbReference>
<feature type="transmembrane region" description="Helical" evidence="6">
    <location>
        <begin position="331"/>
        <end position="351"/>
    </location>
</feature>
<evidence type="ECO:0000259" key="7">
    <source>
        <dbReference type="Pfam" id="PF00361"/>
    </source>
</evidence>
<comment type="subcellular location">
    <subcellularLocation>
        <location evidence="1">Cell membrane</location>
        <topology evidence="1">Multi-pass membrane protein</topology>
    </subcellularLocation>
    <subcellularLocation>
        <location evidence="5">Membrane</location>
        <topology evidence="5">Multi-pass membrane protein</topology>
    </subcellularLocation>
</comment>
<evidence type="ECO:0000256" key="4">
    <source>
        <dbReference type="ARBA" id="ARBA00023136"/>
    </source>
</evidence>
<accession>A0A1B2DGR8</accession>
<feature type="transmembrane region" description="Helical" evidence="6">
    <location>
        <begin position="479"/>
        <end position="502"/>
    </location>
</feature>
<proteinExistence type="predicted"/>
<feature type="transmembrane region" description="Helical" evidence="6">
    <location>
        <begin position="300"/>
        <end position="319"/>
    </location>
</feature>
<protein>
    <recommendedName>
        <fullName evidence="7">NADH:quinone oxidoreductase/Mrp antiporter transmembrane domain-containing protein</fullName>
    </recommendedName>
</protein>
<feature type="transmembrane region" description="Helical" evidence="6">
    <location>
        <begin position="265"/>
        <end position="288"/>
    </location>
</feature>
<evidence type="ECO:0000256" key="3">
    <source>
        <dbReference type="ARBA" id="ARBA00022989"/>
    </source>
</evidence>
<feature type="transmembrane region" description="Helical" evidence="6">
    <location>
        <begin position="46"/>
        <end position="64"/>
    </location>
</feature>
<evidence type="ECO:0000256" key="6">
    <source>
        <dbReference type="SAM" id="Phobius"/>
    </source>
</evidence>
<feature type="transmembrane region" description="Helical" evidence="6">
    <location>
        <begin position="363"/>
        <end position="382"/>
    </location>
</feature>
<feature type="transmembrane region" description="Helical" evidence="6">
    <location>
        <begin position="403"/>
        <end position="427"/>
    </location>
</feature>
<evidence type="ECO:0000256" key="1">
    <source>
        <dbReference type="ARBA" id="ARBA00004651"/>
    </source>
</evidence>
<feature type="transmembrane region" description="Helical" evidence="6">
    <location>
        <begin position="12"/>
        <end position="34"/>
    </location>
</feature>
<reference evidence="8" key="1">
    <citation type="submission" date="2016-08" db="EMBL/GenBank/DDBJ databases">
        <title>Complete Genome Seqeunce of Paenibacillus sp. BIHB 4019 from tea rhizoplane.</title>
        <authorList>
            <person name="Thakur R."/>
            <person name="Swarnkar M.K."/>
            <person name="Gulati A."/>
        </authorList>
    </citation>
    <scope>NUCLEOTIDE SEQUENCE [LARGE SCALE GENOMIC DNA]</scope>
    <source>
        <strain evidence="8">BIHB4019</strain>
    </source>
</reference>
<feature type="transmembrane region" description="Helical" evidence="6">
    <location>
        <begin position="99"/>
        <end position="117"/>
    </location>
</feature>
<feature type="transmembrane region" description="Helical" evidence="6">
    <location>
        <begin position="439"/>
        <end position="458"/>
    </location>
</feature>
<name>A0A1B2DGR8_9BACL</name>
<feature type="transmembrane region" description="Helical" evidence="6">
    <location>
        <begin position="189"/>
        <end position="207"/>
    </location>
</feature>